<reference evidence="2 3" key="1">
    <citation type="submission" date="2017-05" db="EMBL/GenBank/DDBJ databases">
        <title>Isolation of Rhodococcus sp. S2-17 biodegrading of BP-3.</title>
        <authorList>
            <person name="Lee Y."/>
            <person name="Kim K.H."/>
            <person name="Chun B.H."/>
            <person name="Jung H.S."/>
            <person name="Jeon C.O."/>
        </authorList>
    </citation>
    <scope>NUCLEOTIDE SEQUENCE [LARGE SCALE GENOMIC DNA]</scope>
    <source>
        <strain evidence="2 3">S2-17</strain>
        <plasmid evidence="3">prb98</plasmid>
    </source>
</reference>
<dbReference type="KEGG" id="roz:CBI38_30720"/>
<feature type="transmembrane region" description="Helical" evidence="1">
    <location>
        <begin position="36"/>
        <end position="55"/>
    </location>
</feature>
<keyword evidence="1" id="KW-1133">Transmembrane helix</keyword>
<proteinExistence type="predicted"/>
<accession>A0A2S2C510</accession>
<dbReference type="AlphaFoldDB" id="A0A2S2C510"/>
<keyword evidence="1" id="KW-0472">Membrane</keyword>
<keyword evidence="1" id="KW-0812">Transmembrane</keyword>
<gene>
    <name evidence="2" type="ORF">CBI38_30720</name>
</gene>
<dbReference type="EMBL" id="CP021355">
    <property type="protein sequence ID" value="AWK75981.1"/>
    <property type="molecule type" value="Genomic_DNA"/>
</dbReference>
<dbReference type="Proteomes" id="UP000245711">
    <property type="component" value="Plasmid pRB98"/>
</dbReference>
<protein>
    <submittedName>
        <fullName evidence="2">Uncharacterized protein</fullName>
    </submittedName>
</protein>
<geneLocation type="plasmid" evidence="3">
    <name>prb98</name>
</geneLocation>
<evidence type="ECO:0000313" key="2">
    <source>
        <dbReference type="EMBL" id="AWK75981.1"/>
    </source>
</evidence>
<evidence type="ECO:0000313" key="3">
    <source>
        <dbReference type="Proteomes" id="UP000245711"/>
    </source>
</evidence>
<evidence type="ECO:0000256" key="1">
    <source>
        <dbReference type="SAM" id="Phobius"/>
    </source>
</evidence>
<sequence length="76" mass="8319">MAALFEWWPDGMRSDRTPHCRDTGTGRGPVDRGVRVLMAAVLGVLVLAMAVPVPANAEPLYPWQSPIARADRFSTI</sequence>
<organism evidence="2 3">
    <name type="scientific">Rhodococcus oxybenzonivorans</name>
    <dbReference type="NCBI Taxonomy" id="1990687"/>
    <lineage>
        <taxon>Bacteria</taxon>
        <taxon>Bacillati</taxon>
        <taxon>Actinomycetota</taxon>
        <taxon>Actinomycetes</taxon>
        <taxon>Mycobacteriales</taxon>
        <taxon>Nocardiaceae</taxon>
        <taxon>Rhodococcus</taxon>
    </lineage>
</organism>
<dbReference type="RefSeq" id="WP_007298151.1">
    <property type="nucleotide sequence ID" value="NZ_CP021355.1"/>
</dbReference>
<keyword evidence="3" id="KW-1185">Reference proteome</keyword>
<keyword evidence="2" id="KW-0614">Plasmid</keyword>
<name>A0A2S2C510_9NOCA</name>